<feature type="binding site" evidence="8">
    <location>
        <position position="175"/>
    </location>
    <ligand>
        <name>L-aspartate</name>
        <dbReference type="ChEBI" id="CHEBI:29991"/>
    </ligand>
</feature>
<dbReference type="EMBL" id="SLVJ01000006">
    <property type="protein sequence ID" value="TCM68130.1"/>
    <property type="molecule type" value="Genomic_DNA"/>
</dbReference>
<comment type="caution">
    <text evidence="10">The sequence shown here is derived from an EMBL/GenBank/DDBJ whole genome shotgun (WGS) entry which is preliminary data.</text>
</comment>
<dbReference type="InterPro" id="IPR045864">
    <property type="entry name" value="aa-tRNA-synth_II/BPL/LPL"/>
</dbReference>
<dbReference type="HAMAP" id="MF_00044">
    <property type="entry name" value="Asp_tRNA_synth_type1"/>
    <property type="match status" value="1"/>
</dbReference>
<dbReference type="InterPro" id="IPR004364">
    <property type="entry name" value="Aa-tRNA-synt_II"/>
</dbReference>
<keyword evidence="7 8" id="KW-0030">Aminoacyl-tRNA synthetase</keyword>
<dbReference type="InterPro" id="IPR006195">
    <property type="entry name" value="aa-tRNA-synth_II"/>
</dbReference>
<feature type="site" description="Important for tRNA non-discrimination" evidence="8">
    <location>
        <position position="31"/>
    </location>
</feature>
<evidence type="ECO:0000256" key="5">
    <source>
        <dbReference type="ARBA" id="ARBA00022840"/>
    </source>
</evidence>
<dbReference type="NCBIfam" id="NF001750">
    <property type="entry name" value="PRK00476.1"/>
    <property type="match status" value="1"/>
</dbReference>
<feature type="binding site" evidence="8">
    <location>
        <position position="490"/>
    </location>
    <ligand>
        <name>L-aspartate</name>
        <dbReference type="ChEBI" id="CHEBI:29991"/>
    </ligand>
</feature>
<dbReference type="InterPro" id="IPR002312">
    <property type="entry name" value="Asp/Asn-tRNA-synth_IIb"/>
</dbReference>
<evidence type="ECO:0000313" key="11">
    <source>
        <dbReference type="Proteomes" id="UP000294963"/>
    </source>
</evidence>
<dbReference type="SUPFAM" id="SSF55261">
    <property type="entry name" value="GAD domain-like"/>
    <property type="match status" value="1"/>
</dbReference>
<comment type="catalytic activity">
    <reaction evidence="8">
        <text>tRNA(Asx) + L-aspartate + ATP = L-aspartyl-tRNA(Asx) + AMP + diphosphate</text>
        <dbReference type="Rhea" id="RHEA:18349"/>
        <dbReference type="Rhea" id="RHEA-COMP:9710"/>
        <dbReference type="Rhea" id="RHEA-COMP:9711"/>
        <dbReference type="ChEBI" id="CHEBI:29991"/>
        <dbReference type="ChEBI" id="CHEBI:30616"/>
        <dbReference type="ChEBI" id="CHEBI:33019"/>
        <dbReference type="ChEBI" id="CHEBI:78442"/>
        <dbReference type="ChEBI" id="CHEBI:78516"/>
        <dbReference type="ChEBI" id="CHEBI:456215"/>
        <dbReference type="EC" id="6.1.1.23"/>
    </reaction>
</comment>
<proteinExistence type="inferred from homology"/>
<comment type="subcellular location">
    <subcellularLocation>
        <location evidence="8">Cytoplasm</location>
    </subcellularLocation>
</comment>
<dbReference type="InterPro" id="IPR047089">
    <property type="entry name" value="Asp-tRNA-ligase_1_N"/>
</dbReference>
<evidence type="ECO:0000256" key="2">
    <source>
        <dbReference type="ARBA" id="ARBA00022490"/>
    </source>
</evidence>
<dbReference type="PANTHER" id="PTHR22594:SF5">
    <property type="entry name" value="ASPARTATE--TRNA LIGASE, MITOCHONDRIAL"/>
    <property type="match status" value="1"/>
</dbReference>
<organism evidence="10 11">
    <name type="scientific">Acinetobacter calcoaceticus</name>
    <dbReference type="NCBI Taxonomy" id="471"/>
    <lineage>
        <taxon>Bacteria</taxon>
        <taxon>Pseudomonadati</taxon>
        <taxon>Pseudomonadota</taxon>
        <taxon>Gammaproteobacteria</taxon>
        <taxon>Moraxellales</taxon>
        <taxon>Moraxellaceae</taxon>
        <taxon>Acinetobacter</taxon>
        <taxon>Acinetobacter calcoaceticus/baumannii complex</taxon>
    </lineage>
</organism>
<dbReference type="Pfam" id="PF02938">
    <property type="entry name" value="GAD"/>
    <property type="match status" value="1"/>
</dbReference>
<dbReference type="InterPro" id="IPR012340">
    <property type="entry name" value="NA-bd_OB-fold"/>
</dbReference>
<dbReference type="GO" id="GO:0004815">
    <property type="term" value="F:aspartate-tRNA ligase activity"/>
    <property type="evidence" value="ECO:0007669"/>
    <property type="project" value="UniProtKB-UniRule"/>
</dbReference>
<dbReference type="Proteomes" id="UP000294963">
    <property type="component" value="Unassembled WGS sequence"/>
</dbReference>
<dbReference type="GO" id="GO:0050560">
    <property type="term" value="F:aspartate-tRNA(Asn) ligase activity"/>
    <property type="evidence" value="ECO:0007669"/>
    <property type="project" value="UniProtKB-EC"/>
</dbReference>
<keyword evidence="6 8" id="KW-0648">Protein biosynthesis</keyword>
<dbReference type="Gene3D" id="3.30.1360.30">
    <property type="entry name" value="GAD-like domain"/>
    <property type="match status" value="1"/>
</dbReference>
<comment type="similarity">
    <text evidence="1 8">Belongs to the class-II aminoacyl-tRNA synthetase family. Type 1 subfamily.</text>
</comment>
<feature type="region of interest" description="Aspartate" evidence="8">
    <location>
        <begin position="199"/>
        <end position="202"/>
    </location>
</feature>
<keyword evidence="11" id="KW-1185">Reference proteome</keyword>
<accession>A0A4R1XZL6</accession>
<evidence type="ECO:0000259" key="9">
    <source>
        <dbReference type="PROSITE" id="PS50862"/>
    </source>
</evidence>
<dbReference type="InterPro" id="IPR004115">
    <property type="entry name" value="GAD-like_sf"/>
</dbReference>
<dbReference type="InterPro" id="IPR029351">
    <property type="entry name" value="GAD_dom"/>
</dbReference>
<keyword evidence="2 8" id="KW-0963">Cytoplasm</keyword>
<dbReference type="AlphaFoldDB" id="A0A4R1XZL6"/>
<dbReference type="EC" id="6.1.1.23" evidence="8"/>
<evidence type="ECO:0000256" key="3">
    <source>
        <dbReference type="ARBA" id="ARBA00022598"/>
    </source>
</evidence>
<evidence type="ECO:0000313" key="10">
    <source>
        <dbReference type="EMBL" id="TCM68130.1"/>
    </source>
</evidence>
<dbReference type="GO" id="GO:0006422">
    <property type="term" value="P:aspartyl-tRNA aminoacylation"/>
    <property type="evidence" value="ECO:0007669"/>
    <property type="project" value="UniProtKB-UniRule"/>
</dbReference>
<dbReference type="InterPro" id="IPR004524">
    <property type="entry name" value="Asp-tRNA-ligase_1"/>
</dbReference>
<feature type="binding site" evidence="8">
    <location>
        <position position="483"/>
    </location>
    <ligand>
        <name>ATP</name>
        <dbReference type="ChEBI" id="CHEBI:30616"/>
    </ligand>
</feature>
<feature type="domain" description="Aminoacyl-transfer RNA synthetases class-II family profile" evidence="9">
    <location>
        <begin position="142"/>
        <end position="556"/>
    </location>
</feature>
<dbReference type="SUPFAM" id="SSF50249">
    <property type="entry name" value="Nucleic acid-binding proteins"/>
    <property type="match status" value="1"/>
</dbReference>
<dbReference type="InterPro" id="IPR004365">
    <property type="entry name" value="NA-bd_OB_tRNA"/>
</dbReference>
<dbReference type="PROSITE" id="PS50862">
    <property type="entry name" value="AA_TRNA_LIGASE_II"/>
    <property type="match status" value="1"/>
</dbReference>
<comment type="subunit">
    <text evidence="8">Homodimer.</text>
</comment>
<reference evidence="10 11" key="1">
    <citation type="submission" date="2019-03" db="EMBL/GenBank/DDBJ databases">
        <title>Genomic analyses of the natural microbiome of Caenorhabditis elegans.</title>
        <authorList>
            <person name="Samuel B."/>
        </authorList>
    </citation>
    <scope>NUCLEOTIDE SEQUENCE [LARGE SCALE GENOMIC DNA]</scope>
    <source>
        <strain evidence="10 11">JUb89</strain>
    </source>
</reference>
<evidence type="ECO:0000256" key="4">
    <source>
        <dbReference type="ARBA" id="ARBA00022741"/>
    </source>
</evidence>
<dbReference type="Pfam" id="PF01336">
    <property type="entry name" value="tRNA_anti-codon"/>
    <property type="match status" value="1"/>
</dbReference>
<evidence type="ECO:0000256" key="1">
    <source>
        <dbReference type="ARBA" id="ARBA00006303"/>
    </source>
</evidence>
<dbReference type="PRINTS" id="PR01042">
    <property type="entry name" value="TRNASYNTHASP"/>
</dbReference>
<comment type="function">
    <text evidence="8">Aspartyl-tRNA synthetase with relaxed tRNA specificity since it is able to aspartylate not only its cognate tRNA(Asp) but also tRNA(Asn). Reaction proceeds in two steps: L-aspartate is first activated by ATP to form Asp-AMP and then transferred to the acceptor end of tRNA(Asp/Asn).</text>
</comment>
<dbReference type="CDD" id="cd00777">
    <property type="entry name" value="AspRS_core"/>
    <property type="match status" value="1"/>
</dbReference>
<keyword evidence="4 8" id="KW-0547">Nucleotide-binding</keyword>
<feature type="binding site" evidence="8">
    <location>
        <position position="230"/>
    </location>
    <ligand>
        <name>ATP</name>
        <dbReference type="ChEBI" id="CHEBI:30616"/>
    </ligand>
</feature>
<dbReference type="GO" id="GO:0003676">
    <property type="term" value="F:nucleic acid binding"/>
    <property type="evidence" value="ECO:0007669"/>
    <property type="project" value="InterPro"/>
</dbReference>
<feature type="binding site" evidence="8">
    <location>
        <position position="450"/>
    </location>
    <ligand>
        <name>L-aspartate</name>
        <dbReference type="ChEBI" id="CHEBI:29991"/>
    </ligand>
</feature>
<dbReference type="Gene3D" id="2.40.50.140">
    <property type="entry name" value="Nucleic acid-binding proteins"/>
    <property type="match status" value="1"/>
</dbReference>
<dbReference type="SUPFAM" id="SSF55681">
    <property type="entry name" value="Class II aaRS and biotin synthetases"/>
    <property type="match status" value="1"/>
</dbReference>
<dbReference type="NCBIfam" id="TIGR00459">
    <property type="entry name" value="aspS_bact"/>
    <property type="match status" value="1"/>
</dbReference>
<keyword evidence="3 8" id="KW-0436">Ligase</keyword>
<dbReference type="Pfam" id="PF00152">
    <property type="entry name" value="tRNA-synt_2"/>
    <property type="match status" value="1"/>
</dbReference>
<dbReference type="InterPro" id="IPR047090">
    <property type="entry name" value="AspRS_core"/>
</dbReference>
<dbReference type="CDD" id="cd04317">
    <property type="entry name" value="EcAspRS_like_N"/>
    <property type="match status" value="1"/>
</dbReference>
<sequence length="599" mass="67223">MMRTHYCGSLTEAQIDQTVTLCGWVHRRRDHGGVIFLDMRDRDGLVQVVIDPDTPEAFSTADKARSEFVLKITGRVRRRYEGTENANMVSGQIEVLGKDIEVLASSETPPFPLNDENVNISEDVRLKYRFLDIRRPEMLDRLRFRSKVTNLIRNYLDDNGFLDVETPILTRATPEGARDYLVPSRVSNGSFYALPQSPQLFKQLLMVGGIDRYYQIAKCFRDEDLRADRQPEFTQIDIETSFLNDEEIMDLMEGMTVKLFKDMLGINFDRFQRMPYSEAMRDYASDKPDMRIPLKLIDVADLMQDVEFKVFAGPAKDPKGRIVALRVPGAGALPRSQIDEYTKFVGIYGAKGLAYIKVNELEKGVEGLQSPIVKFIEPIVMDLLKRVGAENGDIVFFGADKAKVVNDAMGALRVKIGHDLKLATCEWAPLWVVDFPMFEETDDGKWTSVHHPFTLPKSSVEDVKNNPGEALSVAYDMVLNGTEVGGGSLRIYTLEMQKAIFAALGIDDEEAEEKFSFLLNALKYGAPPHGGLAFGLDRLIMLMTGASSIRDVIAFPKTKTAECPLTQAPAPVEANQLRDLGIRLREKPKADEAKAEVSK</sequence>
<evidence type="ECO:0000256" key="8">
    <source>
        <dbReference type="HAMAP-Rule" id="MF_00044"/>
    </source>
</evidence>
<dbReference type="GO" id="GO:0005524">
    <property type="term" value="F:ATP binding"/>
    <property type="evidence" value="ECO:0007669"/>
    <property type="project" value="UniProtKB-UniRule"/>
</dbReference>
<protein>
    <recommendedName>
        <fullName evidence="8">Aspartate--tRNA(Asp/Asn) ligase</fullName>
        <ecNumber evidence="8">6.1.1.23</ecNumber>
    </recommendedName>
    <alternativeName>
        <fullName evidence="8">Aspartyl-tRNA synthetase</fullName>
        <shortName evidence="8">AspRS</shortName>
    </alternativeName>
    <alternativeName>
        <fullName evidence="8">Non-discriminating aspartyl-tRNA synthetase</fullName>
        <shortName evidence="8">ND-AspRS</shortName>
    </alternativeName>
</protein>
<feature type="binding site" evidence="8">
    <location>
        <begin position="535"/>
        <end position="538"/>
    </location>
    <ligand>
        <name>ATP</name>
        <dbReference type="ChEBI" id="CHEBI:30616"/>
    </ligand>
</feature>
<dbReference type="PANTHER" id="PTHR22594">
    <property type="entry name" value="ASPARTYL/LYSYL-TRNA SYNTHETASE"/>
    <property type="match status" value="1"/>
</dbReference>
<dbReference type="OrthoDB" id="9802326at2"/>
<keyword evidence="5 8" id="KW-0067">ATP-binding</keyword>
<dbReference type="Gene3D" id="3.30.930.10">
    <property type="entry name" value="Bira Bifunctional Protein, Domain 2"/>
    <property type="match status" value="1"/>
</dbReference>
<evidence type="ECO:0000256" key="6">
    <source>
        <dbReference type="ARBA" id="ARBA00022917"/>
    </source>
</evidence>
<feature type="binding site" evidence="8">
    <location>
        <begin position="221"/>
        <end position="223"/>
    </location>
    <ligand>
        <name>ATP</name>
        <dbReference type="ChEBI" id="CHEBI:30616"/>
    </ligand>
</feature>
<name>A0A4R1XZL6_ACICA</name>
<evidence type="ECO:0000256" key="7">
    <source>
        <dbReference type="ARBA" id="ARBA00023146"/>
    </source>
</evidence>
<feature type="site" description="Important for tRNA non-discrimination" evidence="8">
    <location>
        <position position="82"/>
    </location>
</feature>
<dbReference type="GO" id="GO:0005737">
    <property type="term" value="C:cytoplasm"/>
    <property type="evidence" value="ECO:0007669"/>
    <property type="project" value="UniProtKB-SubCell"/>
</dbReference>
<gene>
    <name evidence="8" type="primary">aspS</name>
    <name evidence="10" type="ORF">EC844_106113</name>
</gene>
<feature type="binding site" evidence="8">
    <location>
        <position position="221"/>
    </location>
    <ligand>
        <name>L-aspartate</name>
        <dbReference type="ChEBI" id="CHEBI:29991"/>
    </ligand>
</feature>